<reference evidence="2 3" key="1">
    <citation type="submission" date="2016-07" db="EMBL/GenBank/DDBJ databases">
        <title>Characterization of isolates of Eisenbergiella tayi derived from blood cultures, using whole genome sequencing.</title>
        <authorList>
            <person name="Burdz T."/>
            <person name="Wiebe D."/>
            <person name="Huynh C."/>
            <person name="Bernard K."/>
        </authorList>
    </citation>
    <scope>NUCLEOTIDE SEQUENCE [LARGE SCALE GENOMIC DNA]</scope>
    <source>
        <strain evidence="2 3">NML 110608</strain>
    </source>
</reference>
<dbReference type="EMBL" id="MCGH01000002">
    <property type="protein sequence ID" value="ODM05898.1"/>
    <property type="molecule type" value="Genomic_DNA"/>
</dbReference>
<feature type="transmembrane region" description="Helical" evidence="1">
    <location>
        <begin position="90"/>
        <end position="111"/>
    </location>
</feature>
<organism evidence="2 3">
    <name type="scientific">Eisenbergiella tayi</name>
    <dbReference type="NCBI Taxonomy" id="1432052"/>
    <lineage>
        <taxon>Bacteria</taxon>
        <taxon>Bacillati</taxon>
        <taxon>Bacillota</taxon>
        <taxon>Clostridia</taxon>
        <taxon>Lachnospirales</taxon>
        <taxon>Lachnospiraceae</taxon>
        <taxon>Eisenbergiella</taxon>
    </lineage>
</organism>
<keyword evidence="1" id="KW-0812">Transmembrane</keyword>
<dbReference type="GeneID" id="29723685"/>
<name>A0A1E3AAZ3_9FIRM</name>
<dbReference type="AlphaFoldDB" id="A0A1E3AAZ3"/>
<feature type="transmembrane region" description="Helical" evidence="1">
    <location>
        <begin position="51"/>
        <end position="69"/>
    </location>
</feature>
<evidence type="ECO:0000313" key="2">
    <source>
        <dbReference type="EMBL" id="ODM05898.1"/>
    </source>
</evidence>
<dbReference type="RefSeq" id="WP_009254568.1">
    <property type="nucleotide sequence ID" value="NZ_BAABXS010000003.1"/>
</dbReference>
<keyword evidence="1" id="KW-0472">Membrane</keyword>
<feature type="transmembrane region" description="Helical" evidence="1">
    <location>
        <begin position="12"/>
        <end position="31"/>
    </location>
</feature>
<gene>
    <name evidence="2" type="ORF">BEI61_01787</name>
</gene>
<protein>
    <submittedName>
        <fullName evidence="2">Uncharacterized protein</fullName>
    </submittedName>
</protein>
<evidence type="ECO:0000313" key="3">
    <source>
        <dbReference type="Proteomes" id="UP000094067"/>
    </source>
</evidence>
<sequence>MNRIKNLLKDLVKALLVGMAAALAAAVLLFVSGLLFGKGGIGAGLETAKNGVFLIAALLLFLLSGMLIVKGKKPDREEKGLRKHFEVIGFKTAAGMAAVAFVAVGAAADFLQRYL</sequence>
<dbReference type="Proteomes" id="UP000094067">
    <property type="component" value="Unassembled WGS sequence"/>
</dbReference>
<proteinExistence type="predicted"/>
<comment type="caution">
    <text evidence="2">The sequence shown here is derived from an EMBL/GenBank/DDBJ whole genome shotgun (WGS) entry which is preliminary data.</text>
</comment>
<keyword evidence="1" id="KW-1133">Transmembrane helix</keyword>
<evidence type="ECO:0000256" key="1">
    <source>
        <dbReference type="SAM" id="Phobius"/>
    </source>
</evidence>
<accession>A0A1E3AAZ3</accession>